<gene>
    <name evidence="1" type="ORF">SAMN00790413_03954</name>
</gene>
<evidence type="ECO:0000313" key="2">
    <source>
        <dbReference type="Proteomes" id="UP000192582"/>
    </source>
</evidence>
<reference evidence="1 2" key="1">
    <citation type="submission" date="2017-04" db="EMBL/GenBank/DDBJ databases">
        <authorList>
            <person name="Afonso C.L."/>
            <person name="Miller P.J."/>
            <person name="Scott M.A."/>
            <person name="Spackman E."/>
            <person name="Goraichik I."/>
            <person name="Dimitrov K.M."/>
            <person name="Suarez D.L."/>
            <person name="Swayne D.E."/>
        </authorList>
    </citation>
    <scope>NUCLEOTIDE SEQUENCE [LARGE SCALE GENOMIC DNA]</scope>
    <source>
        <strain evidence="1 2">KR-140</strain>
    </source>
</reference>
<keyword evidence="2" id="KW-1185">Reference proteome</keyword>
<dbReference type="AlphaFoldDB" id="A0A1W1U9S6"/>
<dbReference type="RefSeq" id="WP_084045004.1">
    <property type="nucleotide sequence ID" value="NZ_FWWU01000001.1"/>
</dbReference>
<organism evidence="1 2">
    <name type="scientific">Deinococcus hopiensis KR-140</name>
    <dbReference type="NCBI Taxonomy" id="695939"/>
    <lineage>
        <taxon>Bacteria</taxon>
        <taxon>Thermotogati</taxon>
        <taxon>Deinococcota</taxon>
        <taxon>Deinococci</taxon>
        <taxon>Deinococcales</taxon>
        <taxon>Deinococcaceae</taxon>
        <taxon>Deinococcus</taxon>
    </lineage>
</organism>
<accession>A0A1W1U9S6</accession>
<name>A0A1W1U9S6_9DEIO</name>
<evidence type="ECO:0000313" key="1">
    <source>
        <dbReference type="EMBL" id="SMB77838.1"/>
    </source>
</evidence>
<sequence>MNKSIQRLPHYTDERFVAQLGIVSIQSRIDEDNPLSKRWTSEFTIGGAQYHIEGFAADFGRPRGIDTDILLALETKFLLLGCPDDDQVVTTPYELIRMVGDDYKILRRRYED</sequence>
<protein>
    <submittedName>
        <fullName evidence="1">Uncharacterized protein</fullName>
    </submittedName>
</protein>
<dbReference type="EMBL" id="FWWU01000001">
    <property type="protein sequence ID" value="SMB77838.1"/>
    <property type="molecule type" value="Genomic_DNA"/>
</dbReference>
<dbReference type="Proteomes" id="UP000192582">
    <property type="component" value="Unassembled WGS sequence"/>
</dbReference>
<dbReference type="OrthoDB" id="58040at2"/>
<proteinExistence type="predicted"/>